<keyword evidence="2" id="KW-0472">Membrane</keyword>
<evidence type="ECO:0000256" key="2">
    <source>
        <dbReference type="SAM" id="Phobius"/>
    </source>
</evidence>
<accession>A5E2B0</accession>
<dbReference type="EMBL" id="CH981528">
    <property type="protein sequence ID" value="EDK45568.1"/>
    <property type="molecule type" value="Genomic_DNA"/>
</dbReference>
<keyword evidence="2" id="KW-0812">Transmembrane</keyword>
<gene>
    <name evidence="3" type="ORF">LELG_03747</name>
</gene>
<feature type="transmembrane region" description="Helical" evidence="2">
    <location>
        <begin position="147"/>
        <end position="167"/>
    </location>
</feature>
<dbReference type="AlphaFoldDB" id="A5E2B0"/>
<proteinExistence type="predicted"/>
<evidence type="ECO:0000313" key="4">
    <source>
        <dbReference type="Proteomes" id="UP000001996"/>
    </source>
</evidence>
<evidence type="ECO:0000313" key="3">
    <source>
        <dbReference type="EMBL" id="EDK45568.1"/>
    </source>
</evidence>
<protein>
    <submittedName>
        <fullName evidence="3">Uncharacterized protein</fullName>
    </submittedName>
</protein>
<dbReference type="VEuPathDB" id="FungiDB:LELG_03747"/>
<dbReference type="PROSITE" id="PS51257">
    <property type="entry name" value="PROKAR_LIPOPROTEIN"/>
    <property type="match status" value="1"/>
</dbReference>
<name>A5E2B0_LODEL</name>
<dbReference type="Gene3D" id="1.20.1070.10">
    <property type="entry name" value="Rhodopsin 7-helix transmembrane proteins"/>
    <property type="match status" value="1"/>
</dbReference>
<reference evidence="3 4" key="1">
    <citation type="journal article" date="2009" name="Nature">
        <title>Evolution of pathogenicity and sexual reproduction in eight Candida genomes.</title>
        <authorList>
            <person name="Butler G."/>
            <person name="Rasmussen M.D."/>
            <person name="Lin M.F."/>
            <person name="Santos M.A."/>
            <person name="Sakthikumar S."/>
            <person name="Munro C.A."/>
            <person name="Rheinbay E."/>
            <person name="Grabherr M."/>
            <person name="Forche A."/>
            <person name="Reedy J.L."/>
            <person name="Agrafioti I."/>
            <person name="Arnaud M.B."/>
            <person name="Bates S."/>
            <person name="Brown A.J."/>
            <person name="Brunke S."/>
            <person name="Costanzo M.C."/>
            <person name="Fitzpatrick D.A."/>
            <person name="de Groot P.W."/>
            <person name="Harris D."/>
            <person name="Hoyer L.L."/>
            <person name="Hube B."/>
            <person name="Klis F.M."/>
            <person name="Kodira C."/>
            <person name="Lennard N."/>
            <person name="Logue M.E."/>
            <person name="Martin R."/>
            <person name="Neiman A.M."/>
            <person name="Nikolaou E."/>
            <person name="Quail M.A."/>
            <person name="Quinn J."/>
            <person name="Santos M.C."/>
            <person name="Schmitzberger F.F."/>
            <person name="Sherlock G."/>
            <person name="Shah P."/>
            <person name="Silverstein K.A."/>
            <person name="Skrzypek M.S."/>
            <person name="Soll D."/>
            <person name="Staggs R."/>
            <person name="Stansfield I."/>
            <person name="Stumpf M.P."/>
            <person name="Sudbery P.E."/>
            <person name="Srikantha T."/>
            <person name="Zeng Q."/>
            <person name="Berman J."/>
            <person name="Berriman M."/>
            <person name="Heitman J."/>
            <person name="Gow N.A."/>
            <person name="Lorenz M.C."/>
            <person name="Birren B.W."/>
            <person name="Kellis M."/>
            <person name="Cuomo C.A."/>
        </authorList>
    </citation>
    <scope>NUCLEOTIDE SEQUENCE [LARGE SCALE GENOMIC DNA]</scope>
    <source>
        <strain evidence="4">ATCC 11503 / BCRC 21390 / CBS 2605 / JCM 1781 / NBRC 1676 / NRRL YB-4239</strain>
    </source>
</reference>
<feature type="region of interest" description="Disordered" evidence="1">
    <location>
        <begin position="44"/>
        <end position="72"/>
    </location>
</feature>
<dbReference type="HOGENOM" id="CLU_1428259_0_0_1"/>
<evidence type="ECO:0000256" key="1">
    <source>
        <dbReference type="SAM" id="MobiDB-lite"/>
    </source>
</evidence>
<keyword evidence="2" id="KW-1133">Transmembrane helix</keyword>
<sequence length="190" mass="22937">MRKIFFFYFYFFIFYFIFIFIFNFFLSCRFFFSFNFAGAATDWADEGGGERKKETKNKREKHNSNKNNNNNKKKISTLLISPMASFGILWHPICPSCPFFFVFTRNTHWQVHPFLRLVQKIKKRSGFQILQDGKKDIQTCCITYPQYVVIFSFQLLPLTFILAKMKIRRKNKIKKKRKIPDLRYLLLQPK</sequence>
<feature type="transmembrane region" description="Helical" evidence="2">
    <location>
        <begin position="7"/>
        <end position="26"/>
    </location>
</feature>
<keyword evidence="4" id="KW-1185">Reference proteome</keyword>
<dbReference type="InParanoid" id="A5E2B0"/>
<organism evidence="3 4">
    <name type="scientific">Lodderomyces elongisporus (strain ATCC 11503 / CBS 2605 / JCM 1781 / NBRC 1676 / NRRL YB-4239)</name>
    <name type="common">Yeast</name>
    <name type="synonym">Saccharomyces elongisporus</name>
    <dbReference type="NCBI Taxonomy" id="379508"/>
    <lineage>
        <taxon>Eukaryota</taxon>
        <taxon>Fungi</taxon>
        <taxon>Dikarya</taxon>
        <taxon>Ascomycota</taxon>
        <taxon>Saccharomycotina</taxon>
        <taxon>Pichiomycetes</taxon>
        <taxon>Debaryomycetaceae</taxon>
        <taxon>Candida/Lodderomyces clade</taxon>
        <taxon>Lodderomyces</taxon>
    </lineage>
</organism>
<dbReference type="Proteomes" id="UP000001996">
    <property type="component" value="Unassembled WGS sequence"/>
</dbReference>